<proteinExistence type="predicted"/>
<dbReference type="Proteomes" id="UP001203607">
    <property type="component" value="Unassembled WGS sequence"/>
</dbReference>
<evidence type="ECO:0000313" key="2">
    <source>
        <dbReference type="Proteomes" id="UP001203607"/>
    </source>
</evidence>
<dbReference type="InterPro" id="IPR012467">
    <property type="entry name" value="DUF1684"/>
</dbReference>
<accession>A0ABT0PMQ9</accession>
<name>A0ABT0PMQ9_9FLAO</name>
<evidence type="ECO:0000313" key="1">
    <source>
        <dbReference type="EMBL" id="MCL6272669.1"/>
    </source>
</evidence>
<keyword evidence="2" id="KW-1185">Reference proteome</keyword>
<reference evidence="1 2" key="1">
    <citation type="submission" date="2022-05" db="EMBL/GenBank/DDBJ databases">
        <authorList>
            <person name="Park J.-S."/>
        </authorList>
    </citation>
    <scope>NUCLEOTIDE SEQUENCE [LARGE SCALE GENOMIC DNA]</scope>
    <source>
        <strain evidence="1 2">2012CJ35-5</strain>
    </source>
</reference>
<dbReference type="Pfam" id="PF07920">
    <property type="entry name" value="DUF1684"/>
    <property type="match status" value="1"/>
</dbReference>
<dbReference type="PANTHER" id="PTHR41913:SF1">
    <property type="entry name" value="DUF1684 DOMAIN-CONTAINING PROTEIN"/>
    <property type="match status" value="1"/>
</dbReference>
<dbReference type="RefSeq" id="WP_249655854.1">
    <property type="nucleotide sequence ID" value="NZ_JAMFMA010000001.1"/>
</dbReference>
<dbReference type="PANTHER" id="PTHR41913">
    <property type="entry name" value="DUF1684 DOMAIN-CONTAINING PROTEIN"/>
    <property type="match status" value="1"/>
</dbReference>
<protein>
    <submittedName>
        <fullName evidence="1">DUF1684 domain-containing protein</fullName>
    </submittedName>
</protein>
<dbReference type="PROSITE" id="PS51257">
    <property type="entry name" value="PROKAR_LIPOPROTEIN"/>
    <property type="match status" value="1"/>
</dbReference>
<gene>
    <name evidence="1" type="ORF">M3P19_01550</name>
</gene>
<organism evidence="1 2">
    <name type="scientific">Flagellimonas spongiicola</name>
    <dbReference type="NCBI Taxonomy" id="2942208"/>
    <lineage>
        <taxon>Bacteria</taxon>
        <taxon>Pseudomonadati</taxon>
        <taxon>Bacteroidota</taxon>
        <taxon>Flavobacteriia</taxon>
        <taxon>Flavobacteriales</taxon>
        <taxon>Flavobacteriaceae</taxon>
        <taxon>Flagellimonas</taxon>
    </lineage>
</organism>
<comment type="caution">
    <text evidence="1">The sequence shown here is derived from an EMBL/GenBank/DDBJ whole genome shotgun (WGS) entry which is preliminary data.</text>
</comment>
<sequence length="211" mass="24101">MRFILLLTIGLLIACKSDKKFHGEPLAIEGVSEKMKGILEFQSKYDAMFKDPEASPLPDRFRKDFEGLEYYNADTTYVVNAVLERTPDAIPFKMSTTTDEQRNEVVFGIAHFELNGKSHQLEIYRSADEGEAEVGDYLFLPFLDETNGNETYGGGRYIELEVPSGDSITIDFNRAFNPYCVYNKKYSCPLVPRQNYLRTNVRAGVKDFKKD</sequence>
<dbReference type="EMBL" id="JAMFMA010000001">
    <property type="protein sequence ID" value="MCL6272669.1"/>
    <property type="molecule type" value="Genomic_DNA"/>
</dbReference>